<evidence type="ECO:0000256" key="1">
    <source>
        <dbReference type="ARBA" id="ARBA00000085"/>
    </source>
</evidence>
<dbReference type="AlphaFoldDB" id="A0A410WS58"/>
<keyword evidence="5" id="KW-0597">Phosphoprotein</keyword>
<evidence type="ECO:0000256" key="6">
    <source>
        <dbReference type="ARBA" id="ARBA00022679"/>
    </source>
</evidence>
<evidence type="ECO:0000256" key="5">
    <source>
        <dbReference type="ARBA" id="ARBA00022553"/>
    </source>
</evidence>
<dbReference type="GeneID" id="95374266"/>
<keyword evidence="6" id="KW-0808">Transferase</keyword>
<evidence type="ECO:0000256" key="2">
    <source>
        <dbReference type="ARBA" id="ARBA00004651"/>
    </source>
</evidence>
<dbReference type="GO" id="GO:0005886">
    <property type="term" value="C:plasma membrane"/>
    <property type="evidence" value="ECO:0007669"/>
    <property type="project" value="UniProtKB-SubCell"/>
</dbReference>
<evidence type="ECO:0000256" key="7">
    <source>
        <dbReference type="ARBA" id="ARBA00022777"/>
    </source>
</evidence>
<dbReference type="PROSITE" id="PS50885">
    <property type="entry name" value="HAMP"/>
    <property type="match status" value="1"/>
</dbReference>
<sequence length="522" mass="58300">MSIRMKLFLFIPALVILMNSVTFFIYQSGRTIQESYHLTMDRILLYKEIAHKTEESLRSLSSYLINLNGEGRGAFVALQEELSSLQGKLESDARSEEDSFARRNYANMLGTYLAAADSVLAAVESKDMQRYLQRYEEADKTAGYIKAEHQNLVDMELSFYQPLYKQMLLKTGEMNMLGQTLVAVNMLLSLVFAIWLSQSITKPIGRLVHAARQMSKGHLDTAPPPVQNEDEIGILTLAFGHMQVNLKELIAKNQANMEKDRLVKELEIKALQSQINPHFLFNTLNVLSKLALLEGAEKTSDLTVSVSNLFRYNLRKLDQPVSLREEVDHAREYFAIQQSRFRDRISFETDIDEGALEQQIPCLTLQPLLENAFMHGIESMEEGAFIRLGIMKAGGNVRVTVADNGAGMNEETRLHLLRYGSASGDGAVPAAREGISAGEEEGVRRIEAPSGYDFSRTERKPSTGLGTQNVFRRLQLFYGTDGLIEIESAPGKGTTVVLTLPEMTGQRAGIRGDAYVPLADRG</sequence>
<feature type="domain" description="HAMP" evidence="10">
    <location>
        <begin position="198"/>
        <end position="251"/>
    </location>
</feature>
<dbReference type="GO" id="GO:0000155">
    <property type="term" value="F:phosphorelay sensor kinase activity"/>
    <property type="evidence" value="ECO:0007669"/>
    <property type="project" value="InterPro"/>
</dbReference>
<dbReference type="InterPro" id="IPR050640">
    <property type="entry name" value="Bact_2-comp_sensor_kinase"/>
</dbReference>
<keyword evidence="4" id="KW-1003">Cell membrane</keyword>
<dbReference type="PRINTS" id="PR00344">
    <property type="entry name" value="BCTRLSENSOR"/>
</dbReference>
<comment type="subcellular location">
    <subcellularLocation>
        <location evidence="2">Cell membrane</location>
        <topology evidence="2">Multi-pass membrane protein</topology>
    </subcellularLocation>
</comment>
<gene>
    <name evidence="11" type="ORF">PC41400_05480</name>
</gene>
<dbReference type="Gene3D" id="3.30.565.10">
    <property type="entry name" value="Histidine kinase-like ATPase, C-terminal domain"/>
    <property type="match status" value="1"/>
</dbReference>
<protein>
    <recommendedName>
        <fullName evidence="3">histidine kinase</fullName>
        <ecNumber evidence="3">2.7.13.3</ecNumber>
    </recommendedName>
</protein>
<name>A0A410WS58_9BACL</name>
<comment type="catalytic activity">
    <reaction evidence="1">
        <text>ATP + protein L-histidine = ADP + protein N-phospho-L-histidine.</text>
        <dbReference type="EC" id="2.7.13.3"/>
    </reaction>
</comment>
<dbReference type="Pfam" id="PF00672">
    <property type="entry name" value="HAMP"/>
    <property type="match status" value="1"/>
</dbReference>
<evidence type="ECO:0000256" key="9">
    <source>
        <dbReference type="ARBA" id="ARBA00023136"/>
    </source>
</evidence>
<dbReference type="PANTHER" id="PTHR34220:SF7">
    <property type="entry name" value="SENSOR HISTIDINE KINASE YPDA"/>
    <property type="match status" value="1"/>
</dbReference>
<dbReference type="Proteomes" id="UP000288943">
    <property type="component" value="Chromosome"/>
</dbReference>
<dbReference type="Pfam" id="PF02518">
    <property type="entry name" value="HATPase_c"/>
    <property type="match status" value="1"/>
</dbReference>
<evidence type="ECO:0000256" key="8">
    <source>
        <dbReference type="ARBA" id="ARBA00023012"/>
    </source>
</evidence>
<dbReference type="SMART" id="SM00304">
    <property type="entry name" value="HAMP"/>
    <property type="match status" value="1"/>
</dbReference>
<evidence type="ECO:0000313" key="12">
    <source>
        <dbReference type="Proteomes" id="UP000288943"/>
    </source>
</evidence>
<organism evidence="11 12">
    <name type="scientific">Paenibacillus chitinolyticus</name>
    <dbReference type="NCBI Taxonomy" id="79263"/>
    <lineage>
        <taxon>Bacteria</taxon>
        <taxon>Bacillati</taxon>
        <taxon>Bacillota</taxon>
        <taxon>Bacilli</taxon>
        <taxon>Bacillales</taxon>
        <taxon>Paenibacillaceae</taxon>
        <taxon>Paenibacillus</taxon>
    </lineage>
</organism>
<evidence type="ECO:0000313" key="11">
    <source>
        <dbReference type="EMBL" id="QAV17140.1"/>
    </source>
</evidence>
<dbReference type="InterPro" id="IPR003660">
    <property type="entry name" value="HAMP_dom"/>
</dbReference>
<proteinExistence type="predicted"/>
<dbReference type="CDD" id="cd06225">
    <property type="entry name" value="HAMP"/>
    <property type="match status" value="1"/>
</dbReference>
<reference evidence="11 12" key="1">
    <citation type="submission" date="2018-01" db="EMBL/GenBank/DDBJ databases">
        <title>The whole genome sequencing and assembly of Paenibacillus chitinolyticus KCCM 41400 strain.</title>
        <authorList>
            <person name="Kim J.-Y."/>
            <person name="Park M.-K."/>
            <person name="Lee Y.-J."/>
            <person name="Yi H."/>
            <person name="Bahn Y.-S."/>
            <person name="Kim J.F."/>
            <person name="Lee D.-W."/>
        </authorList>
    </citation>
    <scope>NUCLEOTIDE SEQUENCE [LARGE SCALE GENOMIC DNA]</scope>
    <source>
        <strain evidence="11 12">KCCM 41400</strain>
    </source>
</reference>
<dbReference type="InterPro" id="IPR036890">
    <property type="entry name" value="HATPase_C_sf"/>
</dbReference>
<dbReference type="PANTHER" id="PTHR34220">
    <property type="entry name" value="SENSOR HISTIDINE KINASE YPDA"/>
    <property type="match status" value="1"/>
</dbReference>
<dbReference type="EC" id="2.7.13.3" evidence="3"/>
<dbReference type="KEGG" id="pchi:PC41400_05480"/>
<dbReference type="Gene3D" id="6.10.340.10">
    <property type="match status" value="1"/>
</dbReference>
<dbReference type="InterPro" id="IPR004358">
    <property type="entry name" value="Sig_transdc_His_kin-like_C"/>
</dbReference>
<dbReference type="InterPro" id="IPR003594">
    <property type="entry name" value="HATPase_dom"/>
</dbReference>
<accession>A0A410WS58</accession>
<dbReference type="EMBL" id="CP026520">
    <property type="protein sequence ID" value="QAV17140.1"/>
    <property type="molecule type" value="Genomic_DNA"/>
</dbReference>
<keyword evidence="8" id="KW-0902">Two-component regulatory system</keyword>
<dbReference type="SUPFAM" id="SSF158472">
    <property type="entry name" value="HAMP domain-like"/>
    <property type="match status" value="1"/>
</dbReference>
<evidence type="ECO:0000256" key="4">
    <source>
        <dbReference type="ARBA" id="ARBA00022475"/>
    </source>
</evidence>
<dbReference type="InterPro" id="IPR010559">
    <property type="entry name" value="Sig_transdc_His_kin_internal"/>
</dbReference>
<keyword evidence="7 11" id="KW-0418">Kinase</keyword>
<dbReference type="OrthoDB" id="9776552at2"/>
<keyword evidence="9" id="KW-0472">Membrane</keyword>
<dbReference type="Pfam" id="PF06580">
    <property type="entry name" value="His_kinase"/>
    <property type="match status" value="1"/>
</dbReference>
<evidence type="ECO:0000259" key="10">
    <source>
        <dbReference type="PROSITE" id="PS50885"/>
    </source>
</evidence>
<dbReference type="SUPFAM" id="SSF55874">
    <property type="entry name" value="ATPase domain of HSP90 chaperone/DNA topoisomerase II/histidine kinase"/>
    <property type="match status" value="1"/>
</dbReference>
<evidence type="ECO:0000256" key="3">
    <source>
        <dbReference type="ARBA" id="ARBA00012438"/>
    </source>
</evidence>
<dbReference type="SMART" id="SM00387">
    <property type="entry name" value="HATPase_c"/>
    <property type="match status" value="1"/>
</dbReference>
<dbReference type="RefSeq" id="WP_042229871.1">
    <property type="nucleotide sequence ID" value="NZ_CP026520.1"/>
</dbReference>